<dbReference type="InterPro" id="IPR002585">
    <property type="entry name" value="Cyt-d_ubiquinol_oxidase_su_1"/>
</dbReference>
<feature type="transmembrane region" description="Helical" evidence="12">
    <location>
        <begin position="213"/>
        <end position="235"/>
    </location>
</feature>
<evidence type="ECO:0000256" key="1">
    <source>
        <dbReference type="ARBA" id="ARBA00004651"/>
    </source>
</evidence>
<sequence length="461" mass="50834">MLDPEILARVQFAFTMAFHIIFPSLTIGLASFLLVLEALWLRTGNDTYLSLYKFWTKIFALAFGMGVVSGIVMSYQFGTNWGPFAKLSGPIIGPLMAYEVLTAFFLEAGFLGVMLFGLNRVGPKLHITATGMVAVGTLFSAFWILSANSWMQTPAGYSIETGRLVVESWFDVVFNPSFPYRLVHMVLAAYLTTAFVVAGVGGWHLLRNRENAAARIMFSMAMWLITILAPLQILAGDMHGLNTLEQQPAKVAAMEGHFETSKGGTPLILFGWPDMKAGETRYAVEIPYLGSIILTHTLDGEIKGLNEFAPEDRPNATIVFWSFRIMVGLGVLMLLAGIGSLWARYRKTLFECRWLHRFAFIMGPSGFIAILAGWCTTEVGRQPWVIYGILRTADAGSPVSPVAIAGSTIAFFVAYAIVFGVGTAYILRAMRQDPRHAHIAAGEIYRADHAQIVDQLDSHKH</sequence>
<comment type="similarity">
    <text evidence="2 12">Belongs to the cytochrome ubiquinol oxidase subunit 1 family.</text>
</comment>
<dbReference type="GO" id="GO:0046872">
    <property type="term" value="F:metal ion binding"/>
    <property type="evidence" value="ECO:0007669"/>
    <property type="project" value="UniProtKB-UniRule"/>
</dbReference>
<evidence type="ECO:0000313" key="13">
    <source>
        <dbReference type="EMBL" id="AUG53399.1"/>
    </source>
</evidence>
<evidence type="ECO:0000313" key="16">
    <source>
        <dbReference type="Proteomes" id="UP000233597"/>
    </source>
</evidence>
<keyword evidence="11 12" id="KW-0472">Membrane</keyword>
<protein>
    <submittedName>
        <fullName evidence="14">Cytochrome ubiquinol oxidase subunit I</fullName>
    </submittedName>
</protein>
<feature type="transmembrane region" description="Helical" evidence="12">
    <location>
        <begin position="95"/>
        <end position="118"/>
    </location>
</feature>
<keyword evidence="15" id="KW-1185">Reference proteome</keyword>
<reference evidence="13 15" key="2">
    <citation type="submission" date="2017-10" db="EMBL/GenBank/DDBJ databases">
        <title>Biodiversity and function of Thalassospira species in the particle-attached aromatic-hydrocarbon-degrading consortia from the surface seawater of the China South Sea.</title>
        <authorList>
            <person name="Dong C."/>
            <person name="Liu R."/>
            <person name="Shao Z."/>
        </authorList>
    </citation>
    <scope>NUCLEOTIDE SEQUENCE [LARGE SCALE GENOMIC DNA]</scope>
    <source>
        <strain evidence="13 15">CSC3H3</strain>
    </source>
</reference>
<evidence type="ECO:0000256" key="6">
    <source>
        <dbReference type="ARBA" id="ARBA00022692"/>
    </source>
</evidence>
<dbReference type="GO" id="GO:0016682">
    <property type="term" value="F:oxidoreductase activity, acting on diphenols and related substances as donors, oxygen as acceptor"/>
    <property type="evidence" value="ECO:0007669"/>
    <property type="project" value="TreeGrafter"/>
</dbReference>
<evidence type="ECO:0000313" key="15">
    <source>
        <dbReference type="Proteomes" id="UP000233458"/>
    </source>
</evidence>
<evidence type="ECO:0000256" key="7">
    <source>
        <dbReference type="ARBA" id="ARBA00022723"/>
    </source>
</evidence>
<dbReference type="Pfam" id="PF01654">
    <property type="entry name" value="Cyt_bd_oxida_I"/>
    <property type="match status" value="1"/>
</dbReference>
<feature type="transmembrane region" description="Helical" evidence="12">
    <location>
        <begin position="354"/>
        <end position="374"/>
    </location>
</feature>
<evidence type="ECO:0000256" key="5">
    <source>
        <dbReference type="ARBA" id="ARBA00022617"/>
    </source>
</evidence>
<evidence type="ECO:0000256" key="8">
    <source>
        <dbReference type="ARBA" id="ARBA00022982"/>
    </source>
</evidence>
<evidence type="ECO:0000256" key="3">
    <source>
        <dbReference type="ARBA" id="ARBA00022448"/>
    </source>
</evidence>
<dbReference type="GO" id="GO:0005886">
    <property type="term" value="C:plasma membrane"/>
    <property type="evidence" value="ECO:0007669"/>
    <property type="project" value="UniProtKB-SubCell"/>
</dbReference>
<feature type="transmembrane region" description="Helical" evidence="12">
    <location>
        <begin position="20"/>
        <end position="42"/>
    </location>
</feature>
<organism evidence="14 16">
    <name type="scientific">Thalassospira marina</name>
    <dbReference type="NCBI Taxonomy" id="2048283"/>
    <lineage>
        <taxon>Bacteria</taxon>
        <taxon>Pseudomonadati</taxon>
        <taxon>Pseudomonadota</taxon>
        <taxon>Alphaproteobacteria</taxon>
        <taxon>Rhodospirillales</taxon>
        <taxon>Thalassospiraceae</taxon>
        <taxon>Thalassospira</taxon>
    </lineage>
</organism>
<reference evidence="14 16" key="1">
    <citation type="submission" date="2017-09" db="EMBL/GenBank/DDBJ databases">
        <title>Biodiversity and function of Thalassospira species in the particle-attached aromatic-hydrocarbon-degrading consortia from the surface seawater of the South China Sea.</title>
        <authorList>
            <person name="Dong C."/>
            <person name="Liu R."/>
            <person name="Shao Z."/>
        </authorList>
    </citation>
    <scope>NUCLEOTIDE SEQUENCE [LARGE SCALE GENOMIC DNA]</scope>
    <source>
        <strain evidence="14 16">CSC1P2</strain>
    </source>
</reference>
<evidence type="ECO:0000256" key="4">
    <source>
        <dbReference type="ARBA" id="ARBA00022475"/>
    </source>
</evidence>
<keyword evidence="5 12" id="KW-0349">Heme</keyword>
<dbReference type="PANTHER" id="PTHR30365">
    <property type="entry name" value="CYTOCHROME D UBIQUINOL OXIDASE"/>
    <property type="match status" value="1"/>
</dbReference>
<evidence type="ECO:0000256" key="10">
    <source>
        <dbReference type="ARBA" id="ARBA00023004"/>
    </source>
</evidence>
<comment type="subcellular location">
    <subcellularLocation>
        <location evidence="12">Cell inner membrane</location>
    </subcellularLocation>
    <subcellularLocation>
        <location evidence="1">Cell membrane</location>
        <topology evidence="1">Multi-pass membrane protein</topology>
    </subcellularLocation>
</comment>
<keyword evidence="7 12" id="KW-0479">Metal-binding</keyword>
<keyword evidence="4 12" id="KW-1003">Cell membrane</keyword>
<keyword evidence="6 12" id="KW-0812">Transmembrane</keyword>
<dbReference type="Proteomes" id="UP000233597">
    <property type="component" value="Unassembled WGS sequence"/>
</dbReference>
<keyword evidence="9 12" id="KW-1133">Transmembrane helix</keyword>
<feature type="transmembrane region" description="Helical" evidence="12">
    <location>
        <begin position="54"/>
        <end position="75"/>
    </location>
</feature>
<dbReference type="GO" id="GO:0020037">
    <property type="term" value="F:heme binding"/>
    <property type="evidence" value="ECO:0007669"/>
    <property type="project" value="TreeGrafter"/>
</dbReference>
<dbReference type="AlphaFoldDB" id="A0A2N3KY69"/>
<proteinExistence type="inferred from homology"/>
<dbReference type="PIRSF" id="PIRSF006446">
    <property type="entry name" value="Cyt_quinol_oxidase_1"/>
    <property type="match status" value="1"/>
</dbReference>
<evidence type="ECO:0000256" key="2">
    <source>
        <dbReference type="ARBA" id="ARBA00009819"/>
    </source>
</evidence>
<feature type="transmembrane region" description="Helical" evidence="12">
    <location>
        <begin position="182"/>
        <end position="206"/>
    </location>
</feature>
<accession>A0A2N3KY69</accession>
<feature type="transmembrane region" description="Helical" evidence="12">
    <location>
        <begin position="125"/>
        <end position="145"/>
    </location>
</feature>
<dbReference type="EMBL" id="CP024199">
    <property type="protein sequence ID" value="AUG53399.1"/>
    <property type="molecule type" value="Genomic_DNA"/>
</dbReference>
<dbReference type="GO" id="GO:0009055">
    <property type="term" value="F:electron transfer activity"/>
    <property type="evidence" value="ECO:0007669"/>
    <property type="project" value="UniProtKB-UniRule"/>
</dbReference>
<keyword evidence="10 12" id="KW-0408">Iron</keyword>
<feature type="transmembrane region" description="Helical" evidence="12">
    <location>
        <begin position="402"/>
        <end position="427"/>
    </location>
</feature>
<dbReference type="KEGG" id="thac:CSC3H3_12270"/>
<dbReference type="GO" id="GO:0070069">
    <property type="term" value="C:cytochrome complex"/>
    <property type="evidence" value="ECO:0007669"/>
    <property type="project" value="UniProtKB-UniRule"/>
</dbReference>
<gene>
    <name evidence="14" type="ORF">COO20_04970</name>
    <name evidence="13" type="ORF">CSC3H3_12270</name>
</gene>
<dbReference type="GO" id="GO:0019646">
    <property type="term" value="P:aerobic electron transport chain"/>
    <property type="evidence" value="ECO:0007669"/>
    <property type="project" value="InterPro"/>
</dbReference>
<dbReference type="RefSeq" id="WP_101264570.1">
    <property type="nucleotide sequence ID" value="NZ_CP024199.1"/>
</dbReference>
<feature type="transmembrane region" description="Helical" evidence="12">
    <location>
        <begin position="318"/>
        <end position="342"/>
    </location>
</feature>
<dbReference type="OrthoDB" id="9807042at2"/>
<evidence type="ECO:0000256" key="12">
    <source>
        <dbReference type="PIRNR" id="PIRNR006446"/>
    </source>
</evidence>
<keyword evidence="3 12" id="KW-0813">Transport</keyword>
<dbReference type="PANTHER" id="PTHR30365:SF14">
    <property type="entry name" value="CYTOCHROME BD MENAQUINOL OXIDASE SUBUNIT I-RELATED"/>
    <property type="match status" value="1"/>
</dbReference>
<evidence type="ECO:0000313" key="14">
    <source>
        <dbReference type="EMBL" id="PKR55522.1"/>
    </source>
</evidence>
<name>A0A2N3KY69_9PROT</name>
<evidence type="ECO:0000256" key="11">
    <source>
        <dbReference type="ARBA" id="ARBA00023136"/>
    </source>
</evidence>
<dbReference type="Proteomes" id="UP000233458">
    <property type="component" value="Chromosome"/>
</dbReference>
<dbReference type="EMBL" id="NWTK01000002">
    <property type="protein sequence ID" value="PKR55522.1"/>
    <property type="molecule type" value="Genomic_DNA"/>
</dbReference>
<keyword evidence="8 12" id="KW-0249">Electron transport</keyword>
<evidence type="ECO:0000256" key="9">
    <source>
        <dbReference type="ARBA" id="ARBA00022989"/>
    </source>
</evidence>